<reference evidence="1" key="1">
    <citation type="submission" date="2022-04" db="EMBL/GenBank/DDBJ databases">
        <title>Jade perch genome.</title>
        <authorList>
            <person name="Chao B."/>
        </authorList>
    </citation>
    <scope>NUCLEOTIDE SEQUENCE</scope>
    <source>
        <strain evidence="1">CB-2022</strain>
    </source>
</reference>
<comment type="caution">
    <text evidence="1">The sequence shown here is derived from an EMBL/GenBank/DDBJ whole genome shotgun (WGS) entry which is preliminary data.</text>
</comment>
<sequence length="93" mass="10630">MGTPSKQALTQPMLMYLCIYHLTWLSSQTEQSWEKFLGERGKEEPKRSLWLSSRDAVGRWEKVPQSQLSLQPSTSRGFVAEWPDGSLSSVQDI</sequence>
<dbReference type="Proteomes" id="UP000831701">
    <property type="component" value="Chromosome 1"/>
</dbReference>
<protein>
    <submittedName>
        <fullName evidence="1">Uncharacterized protein</fullName>
    </submittedName>
</protein>
<proteinExistence type="predicted"/>
<evidence type="ECO:0000313" key="1">
    <source>
        <dbReference type="EMBL" id="KAI3376839.1"/>
    </source>
</evidence>
<organism evidence="1 2">
    <name type="scientific">Scortum barcoo</name>
    <name type="common">barcoo grunter</name>
    <dbReference type="NCBI Taxonomy" id="214431"/>
    <lineage>
        <taxon>Eukaryota</taxon>
        <taxon>Metazoa</taxon>
        <taxon>Chordata</taxon>
        <taxon>Craniata</taxon>
        <taxon>Vertebrata</taxon>
        <taxon>Euteleostomi</taxon>
        <taxon>Actinopterygii</taxon>
        <taxon>Neopterygii</taxon>
        <taxon>Teleostei</taxon>
        <taxon>Neoteleostei</taxon>
        <taxon>Acanthomorphata</taxon>
        <taxon>Eupercaria</taxon>
        <taxon>Centrarchiformes</taxon>
        <taxon>Terapontoidei</taxon>
        <taxon>Terapontidae</taxon>
        <taxon>Scortum</taxon>
    </lineage>
</organism>
<accession>A0ACB8XAT3</accession>
<gene>
    <name evidence="1" type="ORF">L3Q82_000419</name>
</gene>
<dbReference type="EMBL" id="CM041531">
    <property type="protein sequence ID" value="KAI3376839.1"/>
    <property type="molecule type" value="Genomic_DNA"/>
</dbReference>
<keyword evidence="2" id="KW-1185">Reference proteome</keyword>
<evidence type="ECO:0000313" key="2">
    <source>
        <dbReference type="Proteomes" id="UP000831701"/>
    </source>
</evidence>
<name>A0ACB8XAT3_9TELE</name>